<dbReference type="InterPro" id="IPR011992">
    <property type="entry name" value="EF-hand-dom_pair"/>
</dbReference>
<dbReference type="GeneID" id="17304604"/>
<keyword evidence="1" id="KW-0677">Repeat</keyword>
<dbReference type="PANTHER" id="PTHR23048:SF0">
    <property type="entry name" value="CALMODULIN LIKE 3"/>
    <property type="match status" value="1"/>
</dbReference>
<dbReference type="SMART" id="SM00054">
    <property type="entry name" value="EFh"/>
    <property type="match status" value="2"/>
</dbReference>
<dbReference type="SUPFAM" id="SSF47473">
    <property type="entry name" value="EF-hand"/>
    <property type="match status" value="1"/>
</dbReference>
<reference evidence="6" key="2">
    <citation type="submission" date="2012-11" db="EMBL/GenBank/DDBJ databases">
        <authorList>
            <person name="Kuo A."/>
            <person name="Curtis B.A."/>
            <person name="Tanifuji G."/>
            <person name="Burki F."/>
            <person name="Gruber A."/>
            <person name="Irimia M."/>
            <person name="Maruyama S."/>
            <person name="Arias M.C."/>
            <person name="Ball S.G."/>
            <person name="Gile G.H."/>
            <person name="Hirakawa Y."/>
            <person name="Hopkins J.F."/>
            <person name="Rensing S.A."/>
            <person name="Schmutz J."/>
            <person name="Symeonidi A."/>
            <person name="Elias M."/>
            <person name="Eveleigh R.J."/>
            <person name="Herman E.K."/>
            <person name="Klute M.J."/>
            <person name="Nakayama T."/>
            <person name="Obornik M."/>
            <person name="Reyes-Prieto A."/>
            <person name="Armbrust E.V."/>
            <person name="Aves S.J."/>
            <person name="Beiko R.G."/>
            <person name="Coutinho P."/>
            <person name="Dacks J.B."/>
            <person name="Durnford D.G."/>
            <person name="Fast N.M."/>
            <person name="Green B.R."/>
            <person name="Grisdale C."/>
            <person name="Hempe F."/>
            <person name="Henrissat B."/>
            <person name="Hoppner M.P."/>
            <person name="Ishida K.-I."/>
            <person name="Kim E."/>
            <person name="Koreny L."/>
            <person name="Kroth P.G."/>
            <person name="Liu Y."/>
            <person name="Malik S.-B."/>
            <person name="Maier U.G."/>
            <person name="McRose D."/>
            <person name="Mock T."/>
            <person name="Neilson J.A."/>
            <person name="Onodera N.T."/>
            <person name="Poole A.M."/>
            <person name="Pritham E.J."/>
            <person name="Richards T.A."/>
            <person name="Rocap G."/>
            <person name="Roy S.W."/>
            <person name="Sarai C."/>
            <person name="Schaack S."/>
            <person name="Shirato S."/>
            <person name="Slamovits C.H."/>
            <person name="Spencer D.F."/>
            <person name="Suzuki S."/>
            <person name="Worden A.Z."/>
            <person name="Zauner S."/>
            <person name="Barry K."/>
            <person name="Bell C."/>
            <person name="Bharti A.K."/>
            <person name="Crow J.A."/>
            <person name="Grimwood J."/>
            <person name="Kramer R."/>
            <person name="Lindquist E."/>
            <person name="Lucas S."/>
            <person name="Salamov A."/>
            <person name="McFadden G.I."/>
            <person name="Lane C.E."/>
            <person name="Keeling P.J."/>
            <person name="Gray M.W."/>
            <person name="Grigoriev I.V."/>
            <person name="Archibald J.M."/>
        </authorList>
    </citation>
    <scope>NUCLEOTIDE SEQUENCE</scope>
    <source>
        <strain evidence="6">CCMP2712</strain>
    </source>
</reference>
<evidence type="ECO:0000256" key="1">
    <source>
        <dbReference type="ARBA" id="ARBA00022737"/>
    </source>
</evidence>
<evidence type="ECO:0000313" key="6">
    <source>
        <dbReference type="Proteomes" id="UP000011087"/>
    </source>
</evidence>
<dbReference type="PaxDb" id="55529-EKX47820"/>
<dbReference type="CDD" id="cd00051">
    <property type="entry name" value="EFh"/>
    <property type="match status" value="1"/>
</dbReference>
<dbReference type="PROSITE" id="PS50222">
    <property type="entry name" value="EF_HAND_2"/>
    <property type="match status" value="2"/>
</dbReference>
<dbReference type="InterPro" id="IPR050230">
    <property type="entry name" value="CALM/Myosin/TropC-like"/>
</dbReference>
<accession>L1JIB4</accession>
<dbReference type="EnsemblProtists" id="EKX47820">
    <property type="protein sequence ID" value="EKX47820"/>
    <property type="gene ID" value="GUITHDRAFT_86224"/>
</dbReference>
<dbReference type="Gene3D" id="1.10.238.10">
    <property type="entry name" value="EF-hand"/>
    <property type="match status" value="2"/>
</dbReference>
<organism evidence="4">
    <name type="scientific">Guillardia theta (strain CCMP2712)</name>
    <name type="common">Cryptophyte</name>
    <dbReference type="NCBI Taxonomy" id="905079"/>
    <lineage>
        <taxon>Eukaryota</taxon>
        <taxon>Cryptophyceae</taxon>
        <taxon>Pyrenomonadales</taxon>
        <taxon>Geminigeraceae</taxon>
        <taxon>Guillardia</taxon>
    </lineage>
</organism>
<name>L1JIB4_GUITC</name>
<reference evidence="4 6" key="1">
    <citation type="journal article" date="2012" name="Nature">
        <title>Algal genomes reveal evolutionary mosaicism and the fate of nucleomorphs.</title>
        <authorList>
            <consortium name="DOE Joint Genome Institute"/>
            <person name="Curtis B.A."/>
            <person name="Tanifuji G."/>
            <person name="Burki F."/>
            <person name="Gruber A."/>
            <person name="Irimia M."/>
            <person name="Maruyama S."/>
            <person name="Arias M.C."/>
            <person name="Ball S.G."/>
            <person name="Gile G.H."/>
            <person name="Hirakawa Y."/>
            <person name="Hopkins J.F."/>
            <person name="Kuo A."/>
            <person name="Rensing S.A."/>
            <person name="Schmutz J."/>
            <person name="Symeonidi A."/>
            <person name="Elias M."/>
            <person name="Eveleigh R.J."/>
            <person name="Herman E.K."/>
            <person name="Klute M.J."/>
            <person name="Nakayama T."/>
            <person name="Obornik M."/>
            <person name="Reyes-Prieto A."/>
            <person name="Armbrust E.V."/>
            <person name="Aves S.J."/>
            <person name="Beiko R.G."/>
            <person name="Coutinho P."/>
            <person name="Dacks J.B."/>
            <person name="Durnford D.G."/>
            <person name="Fast N.M."/>
            <person name="Green B.R."/>
            <person name="Grisdale C.J."/>
            <person name="Hempel F."/>
            <person name="Henrissat B."/>
            <person name="Hoppner M.P."/>
            <person name="Ishida K."/>
            <person name="Kim E."/>
            <person name="Koreny L."/>
            <person name="Kroth P.G."/>
            <person name="Liu Y."/>
            <person name="Malik S.B."/>
            <person name="Maier U.G."/>
            <person name="McRose D."/>
            <person name="Mock T."/>
            <person name="Neilson J.A."/>
            <person name="Onodera N.T."/>
            <person name="Poole A.M."/>
            <person name="Pritham E.J."/>
            <person name="Richards T.A."/>
            <person name="Rocap G."/>
            <person name="Roy S.W."/>
            <person name="Sarai C."/>
            <person name="Schaack S."/>
            <person name="Shirato S."/>
            <person name="Slamovits C.H."/>
            <person name="Spencer D.F."/>
            <person name="Suzuki S."/>
            <person name="Worden A.Z."/>
            <person name="Zauner S."/>
            <person name="Barry K."/>
            <person name="Bell C."/>
            <person name="Bharti A.K."/>
            <person name="Crow J.A."/>
            <person name="Grimwood J."/>
            <person name="Kramer R."/>
            <person name="Lindquist E."/>
            <person name="Lucas S."/>
            <person name="Salamov A."/>
            <person name="McFadden G.I."/>
            <person name="Lane C.E."/>
            <person name="Keeling P.J."/>
            <person name="Gray M.W."/>
            <person name="Grigoriev I.V."/>
            <person name="Archibald J.M."/>
        </authorList>
    </citation>
    <scope>NUCLEOTIDE SEQUENCE</scope>
    <source>
        <strain evidence="4 6">CCMP2712</strain>
    </source>
</reference>
<dbReference type="Pfam" id="PF13833">
    <property type="entry name" value="EF-hand_8"/>
    <property type="match status" value="1"/>
</dbReference>
<evidence type="ECO:0000313" key="4">
    <source>
        <dbReference type="EMBL" id="EKX47820.1"/>
    </source>
</evidence>
<keyword evidence="6" id="KW-1185">Reference proteome</keyword>
<evidence type="ECO:0000313" key="5">
    <source>
        <dbReference type="EnsemblProtists" id="EKX47820"/>
    </source>
</evidence>
<dbReference type="InterPro" id="IPR002048">
    <property type="entry name" value="EF_hand_dom"/>
</dbReference>
<dbReference type="InterPro" id="IPR018247">
    <property type="entry name" value="EF_Hand_1_Ca_BS"/>
</dbReference>
<sequence length="152" mass="17238">MAQQQQLQQWREAFSCFADPHLPPGQGTINTRELGQLIRALGKNPSQDEMTNLLREVDPNGEGNIDFNAFCNVMARPFRQPETEAELLESFRAFDRDGSGTISTQEFRTVMRNFGEPLTDDEVDEILKAAEACEVQKGVLDYRRFAKVLGNR</sequence>
<dbReference type="KEGG" id="gtt:GUITHDRAFT_86224"/>
<feature type="domain" description="EF-hand" evidence="3">
    <location>
        <begin position="82"/>
        <end position="117"/>
    </location>
</feature>
<dbReference type="eggNOG" id="KOG0027">
    <property type="taxonomic scope" value="Eukaryota"/>
</dbReference>
<dbReference type="GO" id="GO:0005509">
    <property type="term" value="F:calcium ion binding"/>
    <property type="evidence" value="ECO:0007669"/>
    <property type="project" value="InterPro"/>
</dbReference>
<gene>
    <name evidence="4" type="ORF">GUITHDRAFT_86224</name>
</gene>
<feature type="domain" description="EF-hand" evidence="3">
    <location>
        <begin position="45"/>
        <end position="80"/>
    </location>
</feature>
<proteinExistence type="predicted"/>
<keyword evidence="2" id="KW-0106">Calcium</keyword>
<dbReference type="Pfam" id="PF13499">
    <property type="entry name" value="EF-hand_7"/>
    <property type="match status" value="1"/>
</dbReference>
<dbReference type="Proteomes" id="UP000011087">
    <property type="component" value="Unassembled WGS sequence"/>
</dbReference>
<protein>
    <recommendedName>
        <fullName evidence="3">EF-hand domain-containing protein</fullName>
    </recommendedName>
</protein>
<evidence type="ECO:0000259" key="3">
    <source>
        <dbReference type="PROSITE" id="PS50222"/>
    </source>
</evidence>
<dbReference type="FunFam" id="1.10.238.10:FF:000178">
    <property type="entry name" value="Calmodulin-2 A"/>
    <property type="match status" value="1"/>
</dbReference>
<dbReference type="AlphaFoldDB" id="L1JIB4"/>
<reference evidence="5" key="3">
    <citation type="submission" date="2016-03" db="UniProtKB">
        <authorList>
            <consortium name="EnsemblProtists"/>
        </authorList>
    </citation>
    <scope>IDENTIFICATION</scope>
</reference>
<dbReference type="OrthoDB" id="6478213at2759"/>
<dbReference type="HOGENOM" id="CLU_061288_2_0_1"/>
<dbReference type="EMBL" id="JH992988">
    <property type="protein sequence ID" value="EKX47820.1"/>
    <property type="molecule type" value="Genomic_DNA"/>
</dbReference>
<dbReference type="STRING" id="905079.L1JIB4"/>
<evidence type="ECO:0000256" key="2">
    <source>
        <dbReference type="ARBA" id="ARBA00022837"/>
    </source>
</evidence>
<dbReference type="PANTHER" id="PTHR23048">
    <property type="entry name" value="MYOSIN LIGHT CHAIN 1, 3"/>
    <property type="match status" value="1"/>
</dbReference>
<dbReference type="RefSeq" id="XP_005834800.1">
    <property type="nucleotide sequence ID" value="XM_005834743.1"/>
</dbReference>
<dbReference type="PROSITE" id="PS00018">
    <property type="entry name" value="EF_HAND_1"/>
    <property type="match status" value="1"/>
</dbReference>
<dbReference type="GO" id="GO:0016460">
    <property type="term" value="C:myosin II complex"/>
    <property type="evidence" value="ECO:0007669"/>
    <property type="project" value="TreeGrafter"/>
</dbReference>